<proteinExistence type="predicted"/>
<gene>
    <name evidence="2" type="ORF">A2373_02535</name>
</gene>
<dbReference type="SUPFAM" id="SSF103473">
    <property type="entry name" value="MFS general substrate transporter"/>
    <property type="match status" value="1"/>
</dbReference>
<comment type="caution">
    <text evidence="2">The sequence shown here is derived from an EMBL/GenBank/DDBJ whole genome shotgun (WGS) entry which is preliminary data.</text>
</comment>
<accession>A0A1F6NEJ8</accession>
<dbReference type="AlphaFoldDB" id="A0A1F6NEJ8"/>
<feature type="transmembrane region" description="Helical" evidence="1">
    <location>
        <begin position="96"/>
        <end position="115"/>
    </location>
</feature>
<dbReference type="Gene3D" id="1.20.1250.20">
    <property type="entry name" value="MFS general substrate transporter like domains"/>
    <property type="match status" value="1"/>
</dbReference>
<evidence type="ECO:0000313" key="2">
    <source>
        <dbReference type="EMBL" id="OGH82250.1"/>
    </source>
</evidence>
<protein>
    <recommendedName>
        <fullName evidence="4">Major facilitator superfamily (MFS) profile domain-containing protein</fullName>
    </recommendedName>
</protein>
<feature type="transmembrane region" description="Helical" evidence="1">
    <location>
        <begin position="136"/>
        <end position="155"/>
    </location>
</feature>
<keyword evidence="1" id="KW-0812">Transmembrane</keyword>
<feature type="transmembrane region" description="Helical" evidence="1">
    <location>
        <begin position="228"/>
        <end position="247"/>
    </location>
</feature>
<dbReference type="EMBL" id="MFQS01000046">
    <property type="protein sequence ID" value="OGH82250.1"/>
    <property type="molecule type" value="Genomic_DNA"/>
</dbReference>
<name>A0A1F6NEJ8_9BACT</name>
<feature type="transmembrane region" description="Helical" evidence="1">
    <location>
        <begin position="38"/>
        <end position="60"/>
    </location>
</feature>
<feature type="transmembrane region" description="Helical" evidence="1">
    <location>
        <begin position="72"/>
        <end position="90"/>
    </location>
</feature>
<feature type="transmembrane region" description="Helical" evidence="1">
    <location>
        <begin position="202"/>
        <end position="222"/>
    </location>
</feature>
<keyword evidence="1" id="KW-0472">Membrane</keyword>
<keyword evidence="1" id="KW-1133">Transmembrane helix</keyword>
<feature type="transmembrane region" description="Helical" evidence="1">
    <location>
        <begin position="161"/>
        <end position="181"/>
    </location>
</feature>
<evidence type="ECO:0000313" key="3">
    <source>
        <dbReference type="Proteomes" id="UP000176300"/>
    </source>
</evidence>
<feature type="transmembrane region" description="Helical" evidence="1">
    <location>
        <begin position="346"/>
        <end position="362"/>
    </location>
</feature>
<dbReference type="Proteomes" id="UP000176300">
    <property type="component" value="Unassembled WGS sequence"/>
</dbReference>
<feature type="transmembrane region" description="Helical" evidence="1">
    <location>
        <begin position="267"/>
        <end position="286"/>
    </location>
</feature>
<dbReference type="InterPro" id="IPR036259">
    <property type="entry name" value="MFS_trans_sf"/>
</dbReference>
<evidence type="ECO:0008006" key="4">
    <source>
        <dbReference type="Google" id="ProtNLM"/>
    </source>
</evidence>
<evidence type="ECO:0000256" key="1">
    <source>
        <dbReference type="SAM" id="Phobius"/>
    </source>
</evidence>
<sequence length="371" mass="42574">MLSEKSALKKFDISVFLHFVGREMYSVFVPIIMLKNGYSLNLVFSYILLSSIVTIICSYIAQKTFHHHRVIFFNYLAIIAEIILLLLLNYSKITGAVFAGILIFEGAYYGFYYISYFSIINHYSKKKHTGKNVANAANALNLAGIIPPLIGAFVLGYSTVFLIAISIFFLSISIIPLLKINKDDINGFNLPKIKFKEIKRELFNYSILSALEVIIFTFWAIYAYESGWPLIDIGLIAVASSFANVIITEKIKNRLMEKDLRQKIKYISAILIIVLSIYRFCLPGHIIITNFLFGIVYLLFYLNIETELFIKLENKQTYSSSYLTLVSCFISRFFMVAILFFIGLKYVILLPIPLMLIYFFSIKRETKKIPA</sequence>
<reference evidence="2 3" key="1">
    <citation type="journal article" date="2016" name="Nat. Commun.">
        <title>Thousands of microbial genomes shed light on interconnected biogeochemical processes in an aquifer system.</title>
        <authorList>
            <person name="Anantharaman K."/>
            <person name="Brown C.T."/>
            <person name="Hug L.A."/>
            <person name="Sharon I."/>
            <person name="Castelle C.J."/>
            <person name="Probst A.J."/>
            <person name="Thomas B.C."/>
            <person name="Singh A."/>
            <person name="Wilkins M.J."/>
            <person name="Karaoz U."/>
            <person name="Brodie E.L."/>
            <person name="Williams K.H."/>
            <person name="Hubbard S.S."/>
            <person name="Banfield J.F."/>
        </authorList>
    </citation>
    <scope>NUCLEOTIDE SEQUENCE [LARGE SCALE GENOMIC DNA]</scope>
</reference>
<organism evidence="2 3">
    <name type="scientific">Candidatus Magasanikbacteria bacterium RIFOXYB1_FULL_40_15</name>
    <dbReference type="NCBI Taxonomy" id="1798697"/>
    <lineage>
        <taxon>Bacteria</taxon>
        <taxon>Candidatus Magasanikiibacteriota</taxon>
    </lineage>
</organism>
<feature type="transmembrane region" description="Helical" evidence="1">
    <location>
        <begin position="12"/>
        <end position="32"/>
    </location>
</feature>